<accession>A0A1V0SBA5</accession>
<feature type="compositionally biased region" description="Basic and acidic residues" evidence="1">
    <location>
        <begin position="353"/>
        <end position="367"/>
    </location>
</feature>
<feature type="region of interest" description="Disordered" evidence="1">
    <location>
        <begin position="276"/>
        <end position="375"/>
    </location>
</feature>
<protein>
    <submittedName>
        <fullName evidence="2">Uncharacterized protein</fullName>
    </submittedName>
</protein>
<proteinExistence type="predicted"/>
<feature type="compositionally biased region" description="Acidic residues" evidence="1">
    <location>
        <begin position="294"/>
        <end position="352"/>
    </location>
</feature>
<gene>
    <name evidence="2" type="ORF">Catovirus_1_1060</name>
</gene>
<dbReference type="EMBL" id="KY684083">
    <property type="protein sequence ID" value="ARF09010.1"/>
    <property type="molecule type" value="Genomic_DNA"/>
</dbReference>
<organism evidence="2">
    <name type="scientific">Catovirus CTV1</name>
    <dbReference type="NCBI Taxonomy" id="1977631"/>
    <lineage>
        <taxon>Viruses</taxon>
        <taxon>Varidnaviria</taxon>
        <taxon>Bamfordvirae</taxon>
        <taxon>Nucleocytoviricota</taxon>
        <taxon>Megaviricetes</taxon>
        <taxon>Imitervirales</taxon>
        <taxon>Mimiviridae</taxon>
        <taxon>Klosneuvirinae</taxon>
        <taxon>Catovirus</taxon>
    </lineage>
</organism>
<feature type="region of interest" description="Disordered" evidence="1">
    <location>
        <begin position="1"/>
        <end position="28"/>
    </location>
</feature>
<reference evidence="2" key="1">
    <citation type="journal article" date="2017" name="Science">
        <title>Giant viruses with an expanded complement of translation system components.</title>
        <authorList>
            <person name="Schulz F."/>
            <person name="Yutin N."/>
            <person name="Ivanova N.N."/>
            <person name="Ortega D.R."/>
            <person name="Lee T.K."/>
            <person name="Vierheilig J."/>
            <person name="Daims H."/>
            <person name="Horn M."/>
            <person name="Wagner M."/>
            <person name="Jensen G.J."/>
            <person name="Kyrpides N.C."/>
            <person name="Koonin E.V."/>
            <person name="Woyke T."/>
        </authorList>
    </citation>
    <scope>NUCLEOTIDE SEQUENCE</scope>
    <source>
        <strain evidence="2">CTV1</strain>
    </source>
</reference>
<evidence type="ECO:0000256" key="1">
    <source>
        <dbReference type="SAM" id="MobiDB-lite"/>
    </source>
</evidence>
<sequence length="375" mass="44164">MSKQQTKRTNNTVNQTNNTAKQTNNTGKKSATIIDCENFDVSKFSVEKWEKDTKFQNKGQYMTFPRYQFGKEKKPFVFKTKPIKFVQYGVKKIDGEFIKSDEQRDYMKIPFDENQPECVELFKMFETIDEYFKKNIVTILGPFGTVSKLYSYQPIIRSPPPKTEDDGKPDTRMKYAKIKFSTNFNTKELDTKVYSLENNDLEKYEVKNMSQLEKHLRWNGVCKFIITASKVWIGKSVDPTGKKRYGIAFKCPQMVVVERPPENSKEQFSEFAFEIETNDDSNNGEENNEKEQENEQQEGEEQEEEQQEEQQDEQEEEQKEEQEEDEEQEEQEQDEQEQEEQEQDEPEPEPEPEPVKPVKPVKKDAGKKPVSNQKK</sequence>
<feature type="compositionally biased region" description="Acidic residues" evidence="1">
    <location>
        <begin position="276"/>
        <end position="286"/>
    </location>
</feature>
<name>A0A1V0SBA5_9VIRU</name>
<evidence type="ECO:0000313" key="2">
    <source>
        <dbReference type="EMBL" id="ARF09010.1"/>
    </source>
</evidence>